<dbReference type="STRING" id="106549.A0A540LMH7"/>
<dbReference type="Proteomes" id="UP000315295">
    <property type="component" value="Unassembled WGS sequence"/>
</dbReference>
<protein>
    <submittedName>
        <fullName evidence="1">Uncharacterized protein</fullName>
    </submittedName>
</protein>
<evidence type="ECO:0000313" key="2">
    <source>
        <dbReference type="Proteomes" id="UP000315295"/>
    </source>
</evidence>
<dbReference type="AlphaFoldDB" id="A0A540LMH7"/>
<comment type="caution">
    <text evidence="1">The sequence shown here is derived from an EMBL/GenBank/DDBJ whole genome shotgun (WGS) entry which is preliminary data.</text>
</comment>
<gene>
    <name evidence="1" type="ORF">C1H46_026756</name>
</gene>
<keyword evidence="2" id="KW-1185">Reference proteome</keyword>
<name>A0A540LMH7_MALBA</name>
<dbReference type="PANTHER" id="PTHR46434">
    <property type="entry name" value="GENETIC INTERACTOR OF PROHIBITINS 3, MITOCHONDRIAL"/>
    <property type="match status" value="1"/>
</dbReference>
<sequence>MQDSDPKHPGFFLKPSKKDPRTYRLGTHLEHVGQVPDFNDSLKRGMIIEPESLSSYTDLVGVKAEKPVVCAWCHSLRHYGKVKDPTVENLLPDFDFDHTVGRKLALTSGTRSVVLMGVDAADFDGSFPKKVAKLVSDTIEEHSTAWKQGKSGNVPAIGAENGSSARLELDLEHYVVPAPSTSANSGHMYAANMTETPRSLNLSGIFTKADGSTNASYTFKDSGILSDRHATTKERWRLISQIHPSSILPLGWLNQSQWERFHLSKSKIVTGVSLWIGVLDLLG</sequence>
<dbReference type="GO" id="GO:0005739">
    <property type="term" value="C:mitochondrion"/>
    <property type="evidence" value="ECO:0007669"/>
    <property type="project" value="TreeGrafter"/>
</dbReference>
<proteinExistence type="predicted"/>
<evidence type="ECO:0000313" key="1">
    <source>
        <dbReference type="EMBL" id="TQD87695.1"/>
    </source>
</evidence>
<dbReference type="EMBL" id="VIEB01000528">
    <property type="protein sequence ID" value="TQD87695.1"/>
    <property type="molecule type" value="Genomic_DNA"/>
</dbReference>
<reference evidence="1 2" key="1">
    <citation type="journal article" date="2019" name="G3 (Bethesda)">
        <title>Sequencing of a Wild Apple (Malus baccata) Genome Unravels the Differences Between Cultivated and Wild Apple Species Regarding Disease Resistance and Cold Tolerance.</title>
        <authorList>
            <person name="Chen X."/>
        </authorList>
    </citation>
    <scope>NUCLEOTIDE SEQUENCE [LARGE SCALE GENOMIC DNA]</scope>
    <source>
        <strain evidence="2">cv. Shandingzi</strain>
        <tissue evidence="1">Leaves</tissue>
    </source>
</reference>
<accession>A0A540LMH7</accession>
<dbReference type="PANTHER" id="PTHR46434:SF1">
    <property type="entry name" value="GENETIC INTERACTOR OF PROHIBITINS 3, MITOCHONDRIAL"/>
    <property type="match status" value="1"/>
</dbReference>
<dbReference type="InterPro" id="IPR050896">
    <property type="entry name" value="Mito_lipid_metab_GTPase"/>
</dbReference>
<organism evidence="1 2">
    <name type="scientific">Malus baccata</name>
    <name type="common">Siberian crab apple</name>
    <name type="synonym">Pyrus baccata</name>
    <dbReference type="NCBI Taxonomy" id="106549"/>
    <lineage>
        <taxon>Eukaryota</taxon>
        <taxon>Viridiplantae</taxon>
        <taxon>Streptophyta</taxon>
        <taxon>Embryophyta</taxon>
        <taxon>Tracheophyta</taxon>
        <taxon>Spermatophyta</taxon>
        <taxon>Magnoliopsida</taxon>
        <taxon>eudicotyledons</taxon>
        <taxon>Gunneridae</taxon>
        <taxon>Pentapetalae</taxon>
        <taxon>rosids</taxon>
        <taxon>fabids</taxon>
        <taxon>Rosales</taxon>
        <taxon>Rosaceae</taxon>
        <taxon>Amygdaloideae</taxon>
        <taxon>Maleae</taxon>
        <taxon>Malus</taxon>
    </lineage>
</organism>